<dbReference type="EMBL" id="JXCE01000132">
    <property type="protein sequence ID" value="KPA40519.1"/>
    <property type="molecule type" value="Genomic_DNA"/>
</dbReference>
<protein>
    <submittedName>
        <fullName evidence="2">Uncharacterized protein</fullName>
    </submittedName>
</protein>
<accession>A0A0M9EV39</accession>
<feature type="transmembrane region" description="Helical" evidence="1">
    <location>
        <begin position="312"/>
        <end position="333"/>
    </location>
</feature>
<keyword evidence="3" id="KW-1185">Reference proteome</keyword>
<name>A0A0M9EV39_FUSLA</name>
<dbReference type="Proteomes" id="UP000037904">
    <property type="component" value="Unassembled WGS sequence"/>
</dbReference>
<gene>
    <name evidence="2" type="ORF">FLAG1_06600</name>
</gene>
<proteinExistence type="predicted"/>
<reference evidence="2 3" key="1">
    <citation type="submission" date="2015-04" db="EMBL/GenBank/DDBJ databases">
        <title>The draft genome sequence of Fusarium langsethiae, a T-2/HT-2 mycotoxin producer.</title>
        <authorList>
            <person name="Lysoe E."/>
            <person name="Divon H.H."/>
            <person name="Terzi V."/>
            <person name="Orru L."/>
            <person name="Lamontanara A."/>
            <person name="Kolseth A.-K."/>
            <person name="Frandsen R.J."/>
            <person name="Nielsen K."/>
            <person name="Thrane U."/>
        </authorList>
    </citation>
    <scope>NUCLEOTIDE SEQUENCE [LARGE SCALE GENOMIC DNA]</scope>
    <source>
        <strain evidence="2 3">Fl201059</strain>
    </source>
</reference>
<keyword evidence="1" id="KW-0812">Transmembrane</keyword>
<evidence type="ECO:0000256" key="1">
    <source>
        <dbReference type="SAM" id="Phobius"/>
    </source>
</evidence>
<keyword evidence="1" id="KW-0472">Membrane</keyword>
<evidence type="ECO:0000313" key="2">
    <source>
        <dbReference type="EMBL" id="KPA40519.1"/>
    </source>
</evidence>
<dbReference type="AlphaFoldDB" id="A0A0M9EV39"/>
<evidence type="ECO:0000313" key="3">
    <source>
        <dbReference type="Proteomes" id="UP000037904"/>
    </source>
</evidence>
<sequence length="335" mass="38298">MSSINHVQDVERQSNHNDWISHLAPRDAPDLRERAEQGCFICLESHNQGQYAVLVPCQRPKPRQIIFRREHDNGKPEYVYRQDSSMKSACDSDREIYERLLDTCYQHLGWWKRWLPYFGITEVLEVNFQFAGAADADGRYPIYMEPLNLEDISENCMKAIARHPTSPGFDGNDACQGGSHHSDQCIAGMEDDFQPCIRIKAEEAEQRRKKFLFVSHLKECARDPQKANGLHSLEGRAQESCIYDIKGSNKIDLPLPYQELRCKKWRRGLQFVLGWQTDRIRTELPFGISCASLAIALIWLSLVVWKGAGGDWGTAFAFAQVVAASFAIVITYARL</sequence>
<comment type="caution">
    <text evidence="2">The sequence shown here is derived from an EMBL/GenBank/DDBJ whole genome shotgun (WGS) entry which is preliminary data.</text>
</comment>
<organism evidence="2 3">
    <name type="scientific">Fusarium langsethiae</name>
    <dbReference type="NCBI Taxonomy" id="179993"/>
    <lineage>
        <taxon>Eukaryota</taxon>
        <taxon>Fungi</taxon>
        <taxon>Dikarya</taxon>
        <taxon>Ascomycota</taxon>
        <taxon>Pezizomycotina</taxon>
        <taxon>Sordariomycetes</taxon>
        <taxon>Hypocreomycetidae</taxon>
        <taxon>Hypocreales</taxon>
        <taxon>Nectriaceae</taxon>
        <taxon>Fusarium</taxon>
    </lineage>
</organism>
<feature type="transmembrane region" description="Helical" evidence="1">
    <location>
        <begin position="284"/>
        <end position="306"/>
    </location>
</feature>
<keyword evidence="1" id="KW-1133">Transmembrane helix</keyword>